<dbReference type="AlphaFoldDB" id="A0A8K0WWH0"/>
<sequence length="342" mass="37958">MASGISKLAALLFVVPPVAAGALGYTAWATDWKAVLQATISGPNARTRLLALLFVLFNLKSVPFSWTFRVFYAIFQHSLLRKPHELGPRALFKPLIAKTHAPLFEIDYNLHKTNSSYFADLDISRSHIVSYLCARGTAALARNTQTKLVLDPKTGEPAKGALGVVLGSVECSFKREIPPFGRYETWSRILAWDRKWLYVMTHFVPRGAAKPAEWLDPKFKNVRTRGERDAAGDWEKKVYASAVSKYVFKLDRYTIHPAIVLEASGLLPERPGGWIGGENQTGDESVDLSDVDLSVEGEWDWRRVEAQRRRGMEMGGAFNSLDKMHGLFDGGDNGAIGTFGLG</sequence>
<comment type="similarity">
    <text evidence="1">Belongs to the lcsJ thioesterase family.</text>
</comment>
<gene>
    <name evidence="4" type="ORF">B0I35DRAFT_448885</name>
</gene>
<dbReference type="EMBL" id="JAGPNK010000002">
    <property type="protein sequence ID" value="KAH7325864.1"/>
    <property type="molecule type" value="Genomic_DNA"/>
</dbReference>
<reference evidence="4" key="1">
    <citation type="journal article" date="2021" name="Nat. Commun.">
        <title>Genetic determinants of endophytism in the Arabidopsis root mycobiome.</title>
        <authorList>
            <person name="Mesny F."/>
            <person name="Miyauchi S."/>
            <person name="Thiergart T."/>
            <person name="Pickel B."/>
            <person name="Atanasova L."/>
            <person name="Karlsson M."/>
            <person name="Huettel B."/>
            <person name="Barry K.W."/>
            <person name="Haridas S."/>
            <person name="Chen C."/>
            <person name="Bauer D."/>
            <person name="Andreopoulos W."/>
            <person name="Pangilinan J."/>
            <person name="LaButti K."/>
            <person name="Riley R."/>
            <person name="Lipzen A."/>
            <person name="Clum A."/>
            <person name="Drula E."/>
            <person name="Henrissat B."/>
            <person name="Kohler A."/>
            <person name="Grigoriev I.V."/>
            <person name="Martin F.M."/>
            <person name="Hacquard S."/>
        </authorList>
    </citation>
    <scope>NUCLEOTIDE SEQUENCE</scope>
    <source>
        <strain evidence="4">MPI-CAGE-CH-0235</strain>
    </source>
</reference>
<dbReference type="InterPro" id="IPR029069">
    <property type="entry name" value="HotDog_dom_sf"/>
</dbReference>
<dbReference type="InterPro" id="IPR051490">
    <property type="entry name" value="THEM6_lcsJ_thioesterase"/>
</dbReference>
<evidence type="ECO:0000256" key="2">
    <source>
        <dbReference type="SAM" id="Phobius"/>
    </source>
</evidence>
<dbReference type="SUPFAM" id="SSF54637">
    <property type="entry name" value="Thioesterase/thiol ester dehydrase-isomerase"/>
    <property type="match status" value="1"/>
</dbReference>
<dbReference type="OrthoDB" id="265761at2759"/>
<feature type="signal peptide" evidence="3">
    <location>
        <begin position="1"/>
        <end position="20"/>
    </location>
</feature>
<name>A0A8K0WWH0_9HYPO</name>
<evidence type="ECO:0000313" key="4">
    <source>
        <dbReference type="EMBL" id="KAH7325864.1"/>
    </source>
</evidence>
<keyword evidence="2" id="KW-0472">Membrane</keyword>
<dbReference type="Proteomes" id="UP000813444">
    <property type="component" value="Unassembled WGS sequence"/>
</dbReference>
<evidence type="ECO:0000256" key="1">
    <source>
        <dbReference type="ARBA" id="ARBA00038476"/>
    </source>
</evidence>
<evidence type="ECO:0008006" key="6">
    <source>
        <dbReference type="Google" id="ProtNLM"/>
    </source>
</evidence>
<organism evidence="4 5">
    <name type="scientific">Stachybotrys elegans</name>
    <dbReference type="NCBI Taxonomy" id="80388"/>
    <lineage>
        <taxon>Eukaryota</taxon>
        <taxon>Fungi</taxon>
        <taxon>Dikarya</taxon>
        <taxon>Ascomycota</taxon>
        <taxon>Pezizomycotina</taxon>
        <taxon>Sordariomycetes</taxon>
        <taxon>Hypocreomycetidae</taxon>
        <taxon>Hypocreales</taxon>
        <taxon>Stachybotryaceae</taxon>
        <taxon>Stachybotrys</taxon>
    </lineage>
</organism>
<comment type="caution">
    <text evidence="4">The sequence shown here is derived from an EMBL/GenBank/DDBJ whole genome shotgun (WGS) entry which is preliminary data.</text>
</comment>
<feature type="transmembrane region" description="Helical" evidence="2">
    <location>
        <begin position="48"/>
        <end position="72"/>
    </location>
</feature>
<feature type="chain" id="PRO_5035439007" description="Capsule polysaccharide biosynthesis protein" evidence="3">
    <location>
        <begin position="21"/>
        <end position="342"/>
    </location>
</feature>
<protein>
    <recommendedName>
        <fullName evidence="6">Capsule polysaccharide biosynthesis protein</fullName>
    </recommendedName>
</protein>
<keyword evidence="2" id="KW-1133">Transmembrane helix</keyword>
<evidence type="ECO:0000256" key="3">
    <source>
        <dbReference type="SAM" id="SignalP"/>
    </source>
</evidence>
<proteinExistence type="inferred from homology"/>
<dbReference type="PANTHER" id="PTHR12475">
    <property type="match status" value="1"/>
</dbReference>
<dbReference type="PANTHER" id="PTHR12475:SF4">
    <property type="entry name" value="PROTEIN THEM6"/>
    <property type="match status" value="1"/>
</dbReference>
<keyword evidence="3" id="KW-0732">Signal</keyword>
<dbReference type="Pfam" id="PF13279">
    <property type="entry name" value="4HBT_2"/>
    <property type="match status" value="1"/>
</dbReference>
<keyword evidence="2" id="KW-0812">Transmembrane</keyword>
<accession>A0A8K0WWH0</accession>
<evidence type="ECO:0000313" key="5">
    <source>
        <dbReference type="Proteomes" id="UP000813444"/>
    </source>
</evidence>
<keyword evidence="5" id="KW-1185">Reference proteome</keyword>